<protein>
    <submittedName>
        <fullName evidence="2">Uncharacterized protein</fullName>
    </submittedName>
</protein>
<proteinExistence type="predicted"/>
<name>C5KHH5_PERM5</name>
<dbReference type="GO" id="GO:0006508">
    <property type="term" value="P:proteolysis"/>
    <property type="evidence" value="ECO:0007669"/>
    <property type="project" value="InterPro"/>
</dbReference>
<dbReference type="PROSITE" id="PS00141">
    <property type="entry name" value="ASP_PROTEASE"/>
    <property type="match status" value="1"/>
</dbReference>
<feature type="non-terminal residue" evidence="2">
    <location>
        <position position="166"/>
    </location>
</feature>
<dbReference type="InParanoid" id="C5KHH5"/>
<evidence type="ECO:0000313" key="2">
    <source>
        <dbReference type="EMBL" id="EER16037.1"/>
    </source>
</evidence>
<gene>
    <name evidence="2" type="ORF">Pmar_PMAR003500</name>
</gene>
<sequence>HVGKNCRLAAKNKQLTCQRCGGLHHVPAVCRGRILSSPSQESQKEATPTTYESKPGGEGTSTTNAYSLLPATDVTWLAHSSASTAARVSPLTAGMMVHSRTSNSKPQQHRVLLDTGAARSFVAEAWMRDHPDYIHDTRGEKVEVMMADCRKFTPNTAVLLHFSAPG</sequence>
<dbReference type="EMBL" id="GG673069">
    <property type="protein sequence ID" value="EER16037.1"/>
    <property type="molecule type" value="Genomic_DNA"/>
</dbReference>
<dbReference type="AlphaFoldDB" id="C5KHH5"/>
<dbReference type="InterPro" id="IPR001969">
    <property type="entry name" value="Aspartic_peptidase_AS"/>
</dbReference>
<evidence type="ECO:0000313" key="3">
    <source>
        <dbReference type="Proteomes" id="UP000007800"/>
    </source>
</evidence>
<dbReference type="RefSeq" id="XP_002784241.1">
    <property type="nucleotide sequence ID" value="XM_002784195.1"/>
</dbReference>
<dbReference type="Proteomes" id="UP000007800">
    <property type="component" value="Unassembled WGS sequence"/>
</dbReference>
<accession>C5KHH5</accession>
<feature type="region of interest" description="Disordered" evidence="1">
    <location>
        <begin position="36"/>
        <end position="63"/>
    </location>
</feature>
<feature type="non-terminal residue" evidence="2">
    <location>
        <position position="1"/>
    </location>
</feature>
<evidence type="ECO:0000256" key="1">
    <source>
        <dbReference type="SAM" id="MobiDB-lite"/>
    </source>
</evidence>
<reference evidence="2 3" key="1">
    <citation type="submission" date="2008-07" db="EMBL/GenBank/DDBJ databases">
        <authorList>
            <person name="El-Sayed N."/>
            <person name="Caler E."/>
            <person name="Inman J."/>
            <person name="Amedeo P."/>
            <person name="Hass B."/>
            <person name="Wortman J."/>
        </authorList>
    </citation>
    <scope>NUCLEOTIDE SEQUENCE [LARGE SCALE GENOMIC DNA]</scope>
    <source>
        <strain evidence="3">ATCC 50983 / TXsc</strain>
    </source>
</reference>
<organism evidence="3">
    <name type="scientific">Perkinsus marinus (strain ATCC 50983 / TXsc)</name>
    <dbReference type="NCBI Taxonomy" id="423536"/>
    <lineage>
        <taxon>Eukaryota</taxon>
        <taxon>Sar</taxon>
        <taxon>Alveolata</taxon>
        <taxon>Perkinsozoa</taxon>
        <taxon>Perkinsea</taxon>
        <taxon>Perkinsida</taxon>
        <taxon>Perkinsidae</taxon>
        <taxon>Perkinsus</taxon>
    </lineage>
</organism>
<keyword evidence="3" id="KW-1185">Reference proteome</keyword>
<dbReference type="GO" id="GO:0004190">
    <property type="term" value="F:aspartic-type endopeptidase activity"/>
    <property type="evidence" value="ECO:0007669"/>
    <property type="project" value="InterPro"/>
</dbReference>
<dbReference type="GeneID" id="9061024"/>
<feature type="compositionally biased region" description="Polar residues" evidence="1">
    <location>
        <begin position="36"/>
        <end position="52"/>
    </location>
</feature>